<accession>A0A2T4C9C1</accession>
<keyword evidence="3" id="KW-0862">Zinc</keyword>
<feature type="domain" description="C2H2-type" evidence="5">
    <location>
        <begin position="72"/>
        <end position="101"/>
    </location>
</feature>
<dbReference type="PROSITE" id="PS00028">
    <property type="entry name" value="ZINC_FINGER_C2H2_1"/>
    <property type="match status" value="2"/>
</dbReference>
<dbReference type="InterPro" id="IPR003604">
    <property type="entry name" value="Matrin/U1-like-C_Znf_C2H2"/>
</dbReference>
<dbReference type="GO" id="GO:0008270">
    <property type="term" value="F:zinc ion binding"/>
    <property type="evidence" value="ECO:0007669"/>
    <property type="project" value="UniProtKB-KW"/>
</dbReference>
<keyword evidence="1" id="KW-0479">Metal-binding</keyword>
<dbReference type="InterPro" id="IPR022755">
    <property type="entry name" value="Znf_C2H2_jaz"/>
</dbReference>
<evidence type="ECO:0000256" key="3">
    <source>
        <dbReference type="ARBA" id="ARBA00022833"/>
    </source>
</evidence>
<dbReference type="Pfam" id="PF12874">
    <property type="entry name" value="zf-met"/>
    <property type="match status" value="1"/>
</dbReference>
<dbReference type="AlphaFoldDB" id="A0A2T4C9C1"/>
<keyword evidence="7" id="KW-1185">Reference proteome</keyword>
<dbReference type="InterPro" id="IPR013087">
    <property type="entry name" value="Znf_C2H2_type"/>
</dbReference>
<evidence type="ECO:0000256" key="1">
    <source>
        <dbReference type="ARBA" id="ARBA00022723"/>
    </source>
</evidence>
<reference evidence="6 7" key="1">
    <citation type="submission" date="2016-07" db="EMBL/GenBank/DDBJ databases">
        <title>Multiple horizontal gene transfer events from other fungi enriched the ability of initially mycotrophic Trichoderma (Ascomycota) to feed on dead plant biomass.</title>
        <authorList>
            <consortium name="DOE Joint Genome Institute"/>
            <person name="Aerts A."/>
            <person name="Atanasova L."/>
            <person name="Chenthamara K."/>
            <person name="Zhang J."/>
            <person name="Grujic M."/>
            <person name="Henrissat B."/>
            <person name="Kuo A."/>
            <person name="Salamov A."/>
            <person name="Lipzen A."/>
            <person name="Labutti K."/>
            <person name="Barry K."/>
            <person name="Miao Y."/>
            <person name="Rahimi M.J."/>
            <person name="Shen Q."/>
            <person name="Grigoriev I.V."/>
            <person name="Kubicek C.P."/>
            <person name="Druzhinina I.S."/>
        </authorList>
    </citation>
    <scope>NUCLEOTIDE SEQUENCE [LARGE SCALE GENOMIC DNA]</scope>
    <source>
        <strain evidence="6 7">ATCC 18648</strain>
    </source>
</reference>
<protein>
    <recommendedName>
        <fullName evidence="5">C2H2-type domain-containing protein</fullName>
    </recommendedName>
</protein>
<dbReference type="Gene3D" id="3.30.160.60">
    <property type="entry name" value="Classic Zinc Finger"/>
    <property type="match status" value="2"/>
</dbReference>
<dbReference type="InterPro" id="IPR036236">
    <property type="entry name" value="Znf_C2H2_sf"/>
</dbReference>
<evidence type="ECO:0000259" key="5">
    <source>
        <dbReference type="PROSITE" id="PS50157"/>
    </source>
</evidence>
<dbReference type="PROSITE" id="PS50157">
    <property type="entry name" value="ZINC_FINGER_C2H2_2"/>
    <property type="match status" value="2"/>
</dbReference>
<sequence>YIAKSFARVAKSRANNPGHATRTARERAHRALENNKFHCDVCNLSFSSRHSLQDHHKRPKHLRKSQQPTNPFVCKPCDLGFHNKSNLTRHEKSERHAKQVQLLAGQTFILLEKGASA</sequence>
<dbReference type="Pfam" id="PF12171">
    <property type="entry name" value="zf-C2H2_jaz"/>
    <property type="match status" value="1"/>
</dbReference>
<name>A0A2T4C9C1_TRILO</name>
<dbReference type="SMART" id="SM00355">
    <property type="entry name" value="ZnF_C2H2"/>
    <property type="match status" value="2"/>
</dbReference>
<gene>
    <name evidence="6" type="ORF">M440DRAFT_1328628</name>
</gene>
<evidence type="ECO:0000313" key="7">
    <source>
        <dbReference type="Proteomes" id="UP000240760"/>
    </source>
</evidence>
<evidence type="ECO:0000313" key="6">
    <source>
        <dbReference type="EMBL" id="PTB78177.1"/>
    </source>
</evidence>
<dbReference type="EMBL" id="KZ679129">
    <property type="protein sequence ID" value="PTB78177.1"/>
    <property type="molecule type" value="Genomic_DNA"/>
</dbReference>
<evidence type="ECO:0000256" key="4">
    <source>
        <dbReference type="PROSITE-ProRule" id="PRU00042"/>
    </source>
</evidence>
<evidence type="ECO:0000256" key="2">
    <source>
        <dbReference type="ARBA" id="ARBA00022771"/>
    </source>
</evidence>
<dbReference type="SUPFAM" id="SSF57667">
    <property type="entry name" value="beta-beta-alpha zinc fingers"/>
    <property type="match status" value="2"/>
</dbReference>
<proteinExistence type="predicted"/>
<dbReference type="OrthoDB" id="4161238at2759"/>
<dbReference type="GO" id="GO:0003676">
    <property type="term" value="F:nucleic acid binding"/>
    <property type="evidence" value="ECO:0007669"/>
    <property type="project" value="InterPro"/>
</dbReference>
<dbReference type="Proteomes" id="UP000240760">
    <property type="component" value="Unassembled WGS sequence"/>
</dbReference>
<feature type="non-terminal residue" evidence="6">
    <location>
        <position position="1"/>
    </location>
</feature>
<organism evidence="6 7">
    <name type="scientific">Trichoderma longibrachiatum ATCC 18648</name>
    <dbReference type="NCBI Taxonomy" id="983965"/>
    <lineage>
        <taxon>Eukaryota</taxon>
        <taxon>Fungi</taxon>
        <taxon>Dikarya</taxon>
        <taxon>Ascomycota</taxon>
        <taxon>Pezizomycotina</taxon>
        <taxon>Sordariomycetes</taxon>
        <taxon>Hypocreomycetidae</taxon>
        <taxon>Hypocreales</taxon>
        <taxon>Hypocreaceae</taxon>
        <taxon>Trichoderma</taxon>
    </lineage>
</organism>
<dbReference type="SMART" id="SM00451">
    <property type="entry name" value="ZnF_U1"/>
    <property type="match status" value="2"/>
</dbReference>
<keyword evidence="2 4" id="KW-0863">Zinc-finger</keyword>
<feature type="domain" description="C2H2-type" evidence="5">
    <location>
        <begin position="37"/>
        <end position="66"/>
    </location>
</feature>